<dbReference type="InterPro" id="IPR052183">
    <property type="entry name" value="IS_Transposase"/>
</dbReference>
<proteinExistence type="predicted"/>
<reference evidence="1 2" key="1">
    <citation type="submission" date="2017-07" db="EMBL/GenBank/DDBJ databases">
        <title>Phylogenetic study on the rhizospheric bacterium Ochrobactrum sp. A44.</title>
        <authorList>
            <person name="Krzyzanowska D.M."/>
            <person name="Ossowicki A."/>
            <person name="Rajewska M."/>
            <person name="Maciag T."/>
            <person name="Kaczynski Z."/>
            <person name="Czerwicka M."/>
            <person name="Jafra S."/>
        </authorList>
    </citation>
    <scope>NUCLEOTIDE SEQUENCE [LARGE SCALE GENOMIC DNA]</scope>
    <source>
        <strain evidence="1 2">A44</strain>
    </source>
</reference>
<dbReference type="EMBL" id="CP022603">
    <property type="protein sequence ID" value="ASV84432.1"/>
    <property type="molecule type" value="Genomic_DNA"/>
</dbReference>
<gene>
    <name evidence="1" type="ORF">CES85_5226</name>
</gene>
<name>A0A248UCU9_9HYPH</name>
<dbReference type="PANTHER" id="PTHR35528">
    <property type="entry name" value="BLL1675 PROTEIN"/>
    <property type="match status" value="1"/>
</dbReference>
<protein>
    <submittedName>
        <fullName evidence="1">Putative transposase</fullName>
    </submittedName>
</protein>
<dbReference type="Proteomes" id="UP000215256">
    <property type="component" value="Chromosome 2"/>
</dbReference>
<sequence>MTEAHPVHFKRHRFPAEIIAHAVWLYYRFPLSFRDVEDLLAERGIEVLFQTVSKWAAKFDLKFARQLRQRSRS</sequence>
<evidence type="ECO:0000313" key="1">
    <source>
        <dbReference type="EMBL" id="ASV84432.1"/>
    </source>
</evidence>
<accession>A0A248UCU9</accession>
<dbReference type="AlphaFoldDB" id="A0A248UCU9"/>
<dbReference type="KEGG" id="och:CES85_5226"/>
<organism evidence="1 2">
    <name type="scientific">Ochrobactrum quorumnocens</name>
    <dbReference type="NCBI Taxonomy" id="271865"/>
    <lineage>
        <taxon>Bacteria</taxon>
        <taxon>Pseudomonadati</taxon>
        <taxon>Pseudomonadota</taxon>
        <taxon>Alphaproteobacteria</taxon>
        <taxon>Hyphomicrobiales</taxon>
        <taxon>Brucellaceae</taxon>
        <taxon>Brucella/Ochrobactrum group</taxon>
        <taxon>Ochrobactrum</taxon>
    </lineage>
</organism>
<dbReference type="PANTHER" id="PTHR35528:SF3">
    <property type="entry name" value="BLL1675 PROTEIN"/>
    <property type="match status" value="1"/>
</dbReference>
<evidence type="ECO:0000313" key="2">
    <source>
        <dbReference type="Proteomes" id="UP000215256"/>
    </source>
</evidence>